<dbReference type="OrthoDB" id="9778547at2"/>
<feature type="domain" description="ABC transporter" evidence="5">
    <location>
        <begin position="2"/>
        <end position="231"/>
    </location>
</feature>
<dbReference type="SMART" id="SM00382">
    <property type="entry name" value="AAA"/>
    <property type="match status" value="1"/>
</dbReference>
<evidence type="ECO:0000256" key="3">
    <source>
        <dbReference type="ARBA" id="ARBA00022741"/>
    </source>
</evidence>
<dbReference type="EMBL" id="QGLE01000003">
    <property type="protein sequence ID" value="PWR24806.1"/>
    <property type="molecule type" value="Genomic_DNA"/>
</dbReference>
<dbReference type="GO" id="GO:0016887">
    <property type="term" value="F:ATP hydrolysis activity"/>
    <property type="evidence" value="ECO:0007669"/>
    <property type="project" value="InterPro"/>
</dbReference>
<evidence type="ECO:0000313" key="6">
    <source>
        <dbReference type="EMBL" id="PWR24806.1"/>
    </source>
</evidence>
<dbReference type="InterPro" id="IPR003593">
    <property type="entry name" value="AAA+_ATPase"/>
</dbReference>
<dbReference type="Proteomes" id="UP000245461">
    <property type="component" value="Unassembled WGS sequence"/>
</dbReference>
<dbReference type="InterPro" id="IPR003439">
    <property type="entry name" value="ABC_transporter-like_ATP-bd"/>
</dbReference>
<proteinExistence type="inferred from homology"/>
<evidence type="ECO:0000313" key="7">
    <source>
        <dbReference type="Proteomes" id="UP000245461"/>
    </source>
</evidence>
<accession>A0A317EEV1</accession>
<organism evidence="6 7">
    <name type="scientific">Zavarzinia aquatilis</name>
    <dbReference type="NCBI Taxonomy" id="2211142"/>
    <lineage>
        <taxon>Bacteria</taxon>
        <taxon>Pseudomonadati</taxon>
        <taxon>Pseudomonadota</taxon>
        <taxon>Alphaproteobacteria</taxon>
        <taxon>Rhodospirillales</taxon>
        <taxon>Zavarziniaceae</taxon>
        <taxon>Zavarzinia</taxon>
    </lineage>
</organism>
<reference evidence="6 7" key="1">
    <citation type="submission" date="2018-05" db="EMBL/GenBank/DDBJ databases">
        <title>Zavarzinia sp. HR-AS.</title>
        <authorList>
            <person name="Lee Y."/>
            <person name="Jeon C.O."/>
        </authorList>
    </citation>
    <scope>NUCLEOTIDE SEQUENCE [LARGE SCALE GENOMIC DNA]</scope>
    <source>
        <strain evidence="6 7">HR-AS</strain>
    </source>
</reference>
<comment type="similarity">
    <text evidence="1">Belongs to the ABC transporter superfamily.</text>
</comment>
<dbReference type="SUPFAM" id="SSF52540">
    <property type="entry name" value="P-loop containing nucleoside triphosphate hydrolases"/>
    <property type="match status" value="1"/>
</dbReference>
<keyword evidence="4 6" id="KW-0067">ATP-binding</keyword>
<name>A0A317EEV1_9PROT</name>
<evidence type="ECO:0000256" key="2">
    <source>
        <dbReference type="ARBA" id="ARBA00022448"/>
    </source>
</evidence>
<comment type="caution">
    <text evidence="6">The sequence shown here is derived from an EMBL/GenBank/DDBJ whole genome shotgun (WGS) entry which is preliminary data.</text>
</comment>
<sequence length="318" mass="33667">MIEIVDLVKRFGPFTAVDGVSFAVGRGEVLGFLGPNGAGKSTTMKMAAGFLSPTRGRIAIAGHDVENDAIAAKRALGYLPEGAPAYGDMTPRSFLEFLGRVRGLERAALAGRLAQVVDEIQLAAVLDQPIETLSKGFKRRVGLAGAILHDPPCLILDEPTDGLDPNQKHEVRNLIRRMAPDKAIVVSTHILEEVEAVCSRAVIIDRGRVVADGKPADLVARSPFHNAVRLRLIATVADLGARLADVAGVTRVTTPEGGTPGRDFLVVPAQGASIIEGVAARLRQTGIAIETMAVEHGKLEDVFRDLTTSDAARTGARP</sequence>
<gene>
    <name evidence="6" type="ORF">DKG74_06555</name>
</gene>
<dbReference type="AlphaFoldDB" id="A0A317EEV1"/>
<dbReference type="InterPro" id="IPR027417">
    <property type="entry name" value="P-loop_NTPase"/>
</dbReference>
<evidence type="ECO:0000259" key="5">
    <source>
        <dbReference type="PROSITE" id="PS50893"/>
    </source>
</evidence>
<dbReference type="PANTHER" id="PTHR43335:SF4">
    <property type="entry name" value="ABC TRANSPORTER, ATP-BINDING PROTEIN"/>
    <property type="match status" value="1"/>
</dbReference>
<keyword evidence="7" id="KW-1185">Reference proteome</keyword>
<dbReference type="PROSITE" id="PS50893">
    <property type="entry name" value="ABC_TRANSPORTER_2"/>
    <property type="match status" value="1"/>
</dbReference>
<protein>
    <submittedName>
        <fullName evidence="6">ABC transporter ATP-binding protein</fullName>
    </submittedName>
</protein>
<keyword evidence="3" id="KW-0547">Nucleotide-binding</keyword>
<keyword evidence="2" id="KW-0813">Transport</keyword>
<dbReference type="Gene3D" id="3.40.50.300">
    <property type="entry name" value="P-loop containing nucleotide triphosphate hydrolases"/>
    <property type="match status" value="1"/>
</dbReference>
<dbReference type="CDD" id="cd03230">
    <property type="entry name" value="ABC_DR_subfamily_A"/>
    <property type="match status" value="1"/>
</dbReference>
<dbReference type="PANTHER" id="PTHR43335">
    <property type="entry name" value="ABC TRANSPORTER, ATP-BINDING PROTEIN"/>
    <property type="match status" value="1"/>
</dbReference>
<dbReference type="GO" id="GO:0005524">
    <property type="term" value="F:ATP binding"/>
    <property type="evidence" value="ECO:0007669"/>
    <property type="project" value="UniProtKB-KW"/>
</dbReference>
<evidence type="ECO:0000256" key="1">
    <source>
        <dbReference type="ARBA" id="ARBA00005417"/>
    </source>
</evidence>
<evidence type="ECO:0000256" key="4">
    <source>
        <dbReference type="ARBA" id="ARBA00022840"/>
    </source>
</evidence>
<dbReference type="Pfam" id="PF00005">
    <property type="entry name" value="ABC_tran"/>
    <property type="match status" value="1"/>
</dbReference>